<name>A0ABW2XTP7_9ACTN</name>
<evidence type="ECO:0000313" key="3">
    <source>
        <dbReference type="Proteomes" id="UP001597063"/>
    </source>
</evidence>
<dbReference type="EMBL" id="JBHTGP010000018">
    <property type="protein sequence ID" value="MFD0689731.1"/>
    <property type="molecule type" value="Genomic_DNA"/>
</dbReference>
<evidence type="ECO:0000313" key="2">
    <source>
        <dbReference type="EMBL" id="MFD0689731.1"/>
    </source>
</evidence>
<dbReference type="SUPFAM" id="SSF50475">
    <property type="entry name" value="FMN-binding split barrel"/>
    <property type="match status" value="1"/>
</dbReference>
<accession>A0ABW2XTP7</accession>
<proteinExistence type="predicted"/>
<protein>
    <submittedName>
        <fullName evidence="2">Pyridoxamine 5'-phosphate oxidase family protein</fullName>
    </submittedName>
</protein>
<organism evidence="2 3">
    <name type="scientific">Actinomadura fibrosa</name>
    <dbReference type="NCBI Taxonomy" id="111802"/>
    <lineage>
        <taxon>Bacteria</taxon>
        <taxon>Bacillati</taxon>
        <taxon>Actinomycetota</taxon>
        <taxon>Actinomycetes</taxon>
        <taxon>Streptosporangiales</taxon>
        <taxon>Thermomonosporaceae</taxon>
        <taxon>Actinomadura</taxon>
    </lineage>
</organism>
<dbReference type="RefSeq" id="WP_165503044.1">
    <property type="nucleotide sequence ID" value="NZ_CAACUY010000109.1"/>
</dbReference>
<keyword evidence="3" id="KW-1185">Reference proteome</keyword>
<evidence type="ECO:0000259" key="1">
    <source>
        <dbReference type="Pfam" id="PF01243"/>
    </source>
</evidence>
<comment type="caution">
    <text evidence="2">The sequence shown here is derived from an EMBL/GenBank/DDBJ whole genome shotgun (WGS) entry which is preliminary data.</text>
</comment>
<dbReference type="InterPro" id="IPR011576">
    <property type="entry name" value="Pyridox_Oxase_N"/>
</dbReference>
<sequence>MTRPDGTVPLPPAARALVDAPEFAVLATGERHQYVMWAGRDGDELLMVTKRFRRQVRDVLAEPRVGVLLYARGRPQHYVRIEGVARVEADGAAELIDRLARAYTGRPHEVLVPAEEADRVVLRIRPRKVAVYGSPA</sequence>
<dbReference type="Pfam" id="PF01243">
    <property type="entry name" value="PNPOx_N"/>
    <property type="match status" value="1"/>
</dbReference>
<dbReference type="Gene3D" id="2.30.110.10">
    <property type="entry name" value="Electron Transport, Fmn-binding Protein, Chain A"/>
    <property type="match status" value="1"/>
</dbReference>
<reference evidence="3" key="1">
    <citation type="journal article" date="2019" name="Int. J. Syst. Evol. Microbiol.">
        <title>The Global Catalogue of Microorganisms (GCM) 10K type strain sequencing project: providing services to taxonomists for standard genome sequencing and annotation.</title>
        <authorList>
            <consortium name="The Broad Institute Genomics Platform"/>
            <consortium name="The Broad Institute Genome Sequencing Center for Infectious Disease"/>
            <person name="Wu L."/>
            <person name="Ma J."/>
        </authorList>
    </citation>
    <scope>NUCLEOTIDE SEQUENCE [LARGE SCALE GENOMIC DNA]</scope>
    <source>
        <strain evidence="3">JCM 9371</strain>
    </source>
</reference>
<dbReference type="InterPro" id="IPR012349">
    <property type="entry name" value="Split_barrel_FMN-bd"/>
</dbReference>
<dbReference type="Proteomes" id="UP001597063">
    <property type="component" value="Unassembled WGS sequence"/>
</dbReference>
<gene>
    <name evidence="2" type="ORF">ACFQZM_34950</name>
</gene>
<feature type="domain" description="Pyridoxamine 5'-phosphate oxidase N-terminal" evidence="1">
    <location>
        <begin position="10"/>
        <end position="130"/>
    </location>
</feature>